<evidence type="ECO:0000313" key="4">
    <source>
        <dbReference type="EMBL" id="KAJ8398489.1"/>
    </source>
</evidence>
<organism evidence="4 5">
    <name type="scientific">Aldrovandia affinis</name>
    <dbReference type="NCBI Taxonomy" id="143900"/>
    <lineage>
        <taxon>Eukaryota</taxon>
        <taxon>Metazoa</taxon>
        <taxon>Chordata</taxon>
        <taxon>Craniata</taxon>
        <taxon>Vertebrata</taxon>
        <taxon>Euteleostomi</taxon>
        <taxon>Actinopterygii</taxon>
        <taxon>Neopterygii</taxon>
        <taxon>Teleostei</taxon>
        <taxon>Notacanthiformes</taxon>
        <taxon>Halosauridae</taxon>
        <taxon>Aldrovandia</taxon>
    </lineage>
</organism>
<comment type="caution">
    <text evidence="4">The sequence shown here is derived from an EMBL/GenBank/DDBJ whole genome shotgun (WGS) entry which is preliminary data.</text>
</comment>
<dbReference type="Proteomes" id="UP001221898">
    <property type="component" value="Unassembled WGS sequence"/>
</dbReference>
<sequence>MHSTSKNVQGPFAILYHILAVRVANSYACVGLDQLEKSVPILHQSVEEAMGHLKDALFLALDDLQVNEQLDKITDRMERLLEGTWMTLGVSVGIIRGSFLGATLASGFNNLLTRSK</sequence>
<evidence type="ECO:0000256" key="3">
    <source>
        <dbReference type="ARBA" id="ARBA00022677"/>
    </source>
</evidence>
<gene>
    <name evidence="4" type="ORF">AAFF_G00427440</name>
</gene>
<evidence type="ECO:0000313" key="5">
    <source>
        <dbReference type="Proteomes" id="UP001221898"/>
    </source>
</evidence>
<dbReference type="Pfam" id="PF03036">
    <property type="entry name" value="Perilipin"/>
    <property type="match status" value="1"/>
</dbReference>
<accession>A0AAD7WJP1</accession>
<evidence type="ECO:0000256" key="2">
    <source>
        <dbReference type="ARBA" id="ARBA00006311"/>
    </source>
</evidence>
<evidence type="ECO:0000256" key="1">
    <source>
        <dbReference type="ARBA" id="ARBA00004502"/>
    </source>
</evidence>
<dbReference type="AlphaFoldDB" id="A0AAD7WJP1"/>
<reference evidence="4" key="1">
    <citation type="journal article" date="2023" name="Science">
        <title>Genome structures resolve the early diversification of teleost fishes.</title>
        <authorList>
            <person name="Parey E."/>
            <person name="Louis A."/>
            <person name="Montfort J."/>
            <person name="Bouchez O."/>
            <person name="Roques C."/>
            <person name="Iampietro C."/>
            <person name="Lluch J."/>
            <person name="Castinel A."/>
            <person name="Donnadieu C."/>
            <person name="Desvignes T."/>
            <person name="Floi Bucao C."/>
            <person name="Jouanno E."/>
            <person name="Wen M."/>
            <person name="Mejri S."/>
            <person name="Dirks R."/>
            <person name="Jansen H."/>
            <person name="Henkel C."/>
            <person name="Chen W.J."/>
            <person name="Zahm M."/>
            <person name="Cabau C."/>
            <person name="Klopp C."/>
            <person name="Thompson A.W."/>
            <person name="Robinson-Rechavi M."/>
            <person name="Braasch I."/>
            <person name="Lecointre G."/>
            <person name="Bobe J."/>
            <person name="Postlethwait J.H."/>
            <person name="Berthelot C."/>
            <person name="Roest Crollius H."/>
            <person name="Guiguen Y."/>
        </authorList>
    </citation>
    <scope>NUCLEOTIDE SEQUENCE</scope>
    <source>
        <strain evidence="4">NC1722</strain>
    </source>
</reference>
<dbReference type="EMBL" id="JAINUG010000090">
    <property type="protein sequence ID" value="KAJ8398489.1"/>
    <property type="molecule type" value="Genomic_DNA"/>
</dbReference>
<proteinExistence type="inferred from homology"/>
<keyword evidence="5" id="KW-1185">Reference proteome</keyword>
<comment type="similarity">
    <text evidence="2">Belongs to the perilipin family.</text>
</comment>
<dbReference type="InterPro" id="IPR004279">
    <property type="entry name" value="Perilipin"/>
</dbReference>
<name>A0AAD7WJP1_9TELE</name>
<keyword evidence="3" id="KW-0551">Lipid droplet</keyword>
<comment type="subcellular location">
    <subcellularLocation>
        <location evidence="1">Lipid droplet</location>
    </subcellularLocation>
</comment>
<protein>
    <submittedName>
        <fullName evidence="4">Uncharacterized protein</fullName>
    </submittedName>
</protein>
<dbReference type="GO" id="GO:0005811">
    <property type="term" value="C:lipid droplet"/>
    <property type="evidence" value="ECO:0007669"/>
    <property type="project" value="UniProtKB-SubCell"/>
</dbReference>